<dbReference type="Proteomes" id="UP000018951">
    <property type="component" value="Unassembled WGS sequence"/>
</dbReference>
<evidence type="ECO:0000256" key="1">
    <source>
        <dbReference type="SAM" id="MobiDB-lite"/>
    </source>
</evidence>
<name>W2UYI0_9RICK</name>
<proteinExistence type="predicted"/>
<gene>
    <name evidence="2" type="ORF">P857_664</name>
</gene>
<feature type="compositionally biased region" description="Basic residues" evidence="1">
    <location>
        <begin position="655"/>
        <end position="679"/>
    </location>
</feature>
<keyword evidence="3" id="KW-1185">Reference proteome</keyword>
<dbReference type="EMBL" id="AXCJ01000008">
    <property type="protein sequence ID" value="ETO91176.1"/>
    <property type="molecule type" value="Genomic_DNA"/>
</dbReference>
<dbReference type="AlphaFoldDB" id="W2UYI0"/>
<sequence length="1014" mass="118503">MPNKRIQNIIDQKIKGTIPERQHVLQCIYNSITVEYSDHKRLHRIIPDMRSFINHLSMTVEEAFCAVSKPNKLNCRECREDEEQGWIMQVLSELQVVQHIRKMNNSKSNIIWVGMSTTGLSVHNIERLYNFIGSLPLDQKKFGKIDNFAKYFSRDLIEMYVATVYYGLDTGNLFSVILVVQELIINLYLLTTLYEFYLDMENGKYSVTDYCQYLAKYFTLNSMIFDITFKSEYLIDILDGIINKYLKDNMQDDMEYSIEYVYERRKLVKHFFKLYQAFSQKYSMKYGISIDITERTGDPSYFVIYDVAMTSCLYNVSLVVHDMEIINDHFRMLFYTDLIVQACKAYDLFTQNIDPKESMIKVQESIYSLIMSIILHENTHGKLTYHVKERKIGDIKETHLMLLYSEEQILEREFENRSAIEKRIGKIYNRMYNHVDMLDEDKVCGDTIKKDKVIFHAIIGQNQISALYHDLPKGYHCYIEHICKTICDALLGLITHEEYQLFLSIRTGYLKYLKNCRSVMPDRTSRQVVEYCKDITPSDEPEKLGFFTKRISNIERGDEACLFQQWFDMNASTTLLPDNLYVSLKQSIQDPLSGGVFFPAYDFFIDDVTIVAPFATDLKNNDTEHSSLASKRADKPIEELLEYINGSEYIPQKVKKNKKGKQLKKGMQLKKSKKGKQVKKGMQSKSSNSKTYVQDTTQDLEPLTSKTLEQELDDNEKYSSPAEFLSMMLEYVKCFDTAFQELNNSSRYIQCIRAKIDEYVDVDQVISLVKSKNIVPHLHVWQKKENTGQDTVYSLCLPEDQEVYQCISRYNVTAFSHEEVCFFARDNKTSILENIMEDMKKMQKGIESFSIQIQKLNEIYTKLCHHLPQQSFAILDVMFLTKGYLKRGETCVDFIKTQIDQCGVDKARFSNMMLHLYLFPIIYKYFAQKIVRDPLHLKPQDQVARCSQAEKAAQYKHGMLCEKITGELKIGEGDNMSLEFVKEDTEMLLQVPYTMVGLHSFEDLMDNHSQIIRK</sequence>
<evidence type="ECO:0000313" key="2">
    <source>
        <dbReference type="EMBL" id="ETO91176.1"/>
    </source>
</evidence>
<protein>
    <submittedName>
        <fullName evidence="2">Uncharacterized protein</fullName>
    </submittedName>
</protein>
<evidence type="ECO:0000313" key="3">
    <source>
        <dbReference type="Proteomes" id="UP000018951"/>
    </source>
</evidence>
<comment type="caution">
    <text evidence="2">The sequence shown here is derived from an EMBL/GenBank/DDBJ whole genome shotgun (WGS) entry which is preliminary data.</text>
</comment>
<reference evidence="2 3" key="1">
    <citation type="journal article" date="2013" name="PLoS ONE">
        <title>Bacterial endosymbiosis in a chordate host: long-term co-evolution and conservation of secondary metabolism.</title>
        <authorList>
            <person name="Kwan J.C."/>
            <person name="Schmidt E.W."/>
        </authorList>
    </citation>
    <scope>NUCLEOTIDE SEQUENCE [LARGE SCALE GENOMIC DNA]</scope>
    <source>
        <strain evidence="3">L6</strain>
    </source>
</reference>
<accession>W2UYI0</accession>
<feature type="region of interest" description="Disordered" evidence="1">
    <location>
        <begin position="655"/>
        <end position="715"/>
    </location>
</feature>
<organism evidence="2 3">
    <name type="scientific">Candidatus Xenolissoclinum pacificiensis L6</name>
    <dbReference type="NCBI Taxonomy" id="1401685"/>
    <lineage>
        <taxon>Bacteria</taxon>
        <taxon>Pseudomonadati</taxon>
        <taxon>Pseudomonadota</taxon>
        <taxon>Alphaproteobacteria</taxon>
        <taxon>Rickettsiales</taxon>
        <taxon>Anaplasmataceae</taxon>
        <taxon>Candidatus Xenolissoclinum</taxon>
    </lineage>
</organism>
<feature type="compositionally biased region" description="Polar residues" evidence="1">
    <location>
        <begin position="688"/>
        <end position="707"/>
    </location>
</feature>